<name>A0A918LNB3_9ACTN</name>
<protein>
    <recommendedName>
        <fullName evidence="7">Cytosine-specific methyltransferase</fullName>
        <ecNumber evidence="7">2.1.1.37</ecNumber>
    </recommendedName>
</protein>
<dbReference type="InterPro" id="IPR029063">
    <property type="entry name" value="SAM-dependent_MTases_sf"/>
</dbReference>
<comment type="caution">
    <text evidence="9">The sequence shown here is derived from an EMBL/GenBank/DDBJ whole genome shotgun (WGS) entry which is preliminary data.</text>
</comment>
<dbReference type="InterPro" id="IPR050390">
    <property type="entry name" value="C5-Methyltransferase"/>
</dbReference>
<evidence type="ECO:0000256" key="4">
    <source>
        <dbReference type="ARBA" id="ARBA00022747"/>
    </source>
</evidence>
<dbReference type="PROSITE" id="PS00094">
    <property type="entry name" value="C5_MTASE_1"/>
    <property type="match status" value="1"/>
</dbReference>
<dbReference type="Proteomes" id="UP000619486">
    <property type="component" value="Unassembled WGS sequence"/>
</dbReference>
<feature type="region of interest" description="Disordered" evidence="8">
    <location>
        <begin position="360"/>
        <end position="379"/>
    </location>
</feature>
<dbReference type="Gene3D" id="3.90.120.10">
    <property type="entry name" value="DNA Methylase, subunit A, domain 2"/>
    <property type="match status" value="1"/>
</dbReference>
<evidence type="ECO:0000313" key="9">
    <source>
        <dbReference type="EMBL" id="GGT27797.1"/>
    </source>
</evidence>
<dbReference type="PANTHER" id="PTHR10629:SF52">
    <property type="entry name" value="DNA (CYTOSINE-5)-METHYLTRANSFERASE 1"/>
    <property type="match status" value="1"/>
</dbReference>
<keyword evidence="3 5" id="KW-0949">S-adenosyl-L-methionine</keyword>
<dbReference type="AlphaFoldDB" id="A0A918LNB3"/>
<dbReference type="NCBIfam" id="TIGR00675">
    <property type="entry name" value="dcm"/>
    <property type="match status" value="1"/>
</dbReference>
<dbReference type="PROSITE" id="PS00095">
    <property type="entry name" value="C5_MTASE_2"/>
    <property type="match status" value="1"/>
</dbReference>
<dbReference type="EC" id="2.1.1.37" evidence="7"/>
<evidence type="ECO:0000256" key="5">
    <source>
        <dbReference type="PROSITE-ProRule" id="PRU01016"/>
    </source>
</evidence>
<dbReference type="EMBL" id="BMQQ01000006">
    <property type="protein sequence ID" value="GGT27797.1"/>
    <property type="molecule type" value="Genomic_DNA"/>
</dbReference>
<dbReference type="GO" id="GO:0032259">
    <property type="term" value="P:methylation"/>
    <property type="evidence" value="ECO:0007669"/>
    <property type="project" value="UniProtKB-KW"/>
</dbReference>
<dbReference type="Gene3D" id="3.40.50.150">
    <property type="entry name" value="Vaccinia Virus protein VP39"/>
    <property type="match status" value="1"/>
</dbReference>
<dbReference type="PANTHER" id="PTHR10629">
    <property type="entry name" value="CYTOSINE-SPECIFIC METHYLTRANSFERASE"/>
    <property type="match status" value="1"/>
</dbReference>
<organism evidence="9 10">
    <name type="scientific">Streptomyces purpureus</name>
    <dbReference type="NCBI Taxonomy" id="1951"/>
    <lineage>
        <taxon>Bacteria</taxon>
        <taxon>Bacillati</taxon>
        <taxon>Actinomycetota</taxon>
        <taxon>Actinomycetes</taxon>
        <taxon>Kitasatosporales</taxon>
        <taxon>Streptomycetaceae</taxon>
        <taxon>Streptomyces</taxon>
    </lineage>
</organism>
<dbReference type="SUPFAM" id="SSF53335">
    <property type="entry name" value="S-adenosyl-L-methionine-dependent methyltransferases"/>
    <property type="match status" value="1"/>
</dbReference>
<evidence type="ECO:0000256" key="1">
    <source>
        <dbReference type="ARBA" id="ARBA00022603"/>
    </source>
</evidence>
<dbReference type="InterPro" id="IPR031303">
    <property type="entry name" value="C5_meth_CS"/>
</dbReference>
<gene>
    <name evidence="9" type="ORF">GCM10014713_21540</name>
</gene>
<proteinExistence type="inferred from homology"/>
<keyword evidence="10" id="KW-1185">Reference proteome</keyword>
<evidence type="ECO:0000256" key="8">
    <source>
        <dbReference type="SAM" id="MobiDB-lite"/>
    </source>
</evidence>
<evidence type="ECO:0000256" key="6">
    <source>
        <dbReference type="RuleBase" id="RU000416"/>
    </source>
</evidence>
<dbReference type="PRINTS" id="PR00105">
    <property type="entry name" value="C5METTRFRASE"/>
</dbReference>
<dbReference type="InterPro" id="IPR001525">
    <property type="entry name" value="C5_MeTfrase"/>
</dbReference>
<dbReference type="GO" id="GO:0009307">
    <property type="term" value="P:DNA restriction-modification system"/>
    <property type="evidence" value="ECO:0007669"/>
    <property type="project" value="UniProtKB-KW"/>
</dbReference>
<feature type="active site" evidence="5">
    <location>
        <position position="109"/>
    </location>
</feature>
<evidence type="ECO:0000313" key="10">
    <source>
        <dbReference type="Proteomes" id="UP000619486"/>
    </source>
</evidence>
<evidence type="ECO:0000256" key="7">
    <source>
        <dbReference type="RuleBase" id="RU000417"/>
    </source>
</evidence>
<accession>A0A918LNB3</accession>
<evidence type="ECO:0000256" key="2">
    <source>
        <dbReference type="ARBA" id="ARBA00022679"/>
    </source>
</evidence>
<reference evidence="9" key="1">
    <citation type="journal article" date="2014" name="Int. J. Syst. Evol. Microbiol.">
        <title>Complete genome sequence of Corynebacterium casei LMG S-19264T (=DSM 44701T), isolated from a smear-ripened cheese.</title>
        <authorList>
            <consortium name="US DOE Joint Genome Institute (JGI-PGF)"/>
            <person name="Walter F."/>
            <person name="Albersmeier A."/>
            <person name="Kalinowski J."/>
            <person name="Ruckert C."/>
        </authorList>
    </citation>
    <scope>NUCLEOTIDE SEQUENCE</scope>
    <source>
        <strain evidence="9">JCM 3172</strain>
    </source>
</reference>
<keyword evidence="4" id="KW-0680">Restriction system</keyword>
<evidence type="ECO:0000256" key="3">
    <source>
        <dbReference type="ARBA" id="ARBA00022691"/>
    </source>
</evidence>
<dbReference type="PROSITE" id="PS51679">
    <property type="entry name" value="SAM_MT_C5"/>
    <property type="match status" value="1"/>
</dbReference>
<sequence length="468" mass="52346">MSAVTSPDKLHRMNAVPPTGPITVVDLFAGCGGFTRGFHSFRPTGEDEAGPVFNSVAAVEHNEAAAATYSANFTRSKAERERIHCGDIQKWKPKGEALEAEVVLGGPPCQGFSGLGLQDPDDPRNKLWREYVRAVSAIEPKVFVIENVDRFLRSDEFFDLHKEVEEGSLKKYRLIAPPGSKESDSWHDRRKRFLLNSANYGAPQARRRAIVIGVREDLIDESVDPLSLGELWYPGQTHSKHAEAAVEAEGGLFGPEEMSGPGRRRWEAVRSIFELSRTVPMSSDLPYRTSRTTPEGDVLPPTYWTYELHMRRKPELLSLARYQAIPPGGNRKDLRNKKFKVDAQGDIVISTDAENYAKARGKGKDLSTPSWDRHDNGTGDVMGRLRIDDPSVTIRTEFFKPEKGRYLHPTEHRPITHYEAALIQGFPLDFKWCGSRLEIARQIGNAVPIPLGRAIAAALHRQLRPPRG</sequence>
<dbReference type="GO" id="GO:0003886">
    <property type="term" value="F:DNA (cytosine-5-)-methyltransferase activity"/>
    <property type="evidence" value="ECO:0007669"/>
    <property type="project" value="UniProtKB-EC"/>
</dbReference>
<dbReference type="InterPro" id="IPR018117">
    <property type="entry name" value="C5_DNA_meth_AS"/>
</dbReference>
<reference evidence="9" key="2">
    <citation type="submission" date="2020-09" db="EMBL/GenBank/DDBJ databases">
        <authorList>
            <person name="Sun Q."/>
            <person name="Ohkuma M."/>
        </authorList>
    </citation>
    <scope>NUCLEOTIDE SEQUENCE</scope>
    <source>
        <strain evidence="9">JCM 3172</strain>
    </source>
</reference>
<comment type="similarity">
    <text evidence="5 6">Belongs to the class I-like SAM-binding methyltransferase superfamily. C5-methyltransferase family.</text>
</comment>
<keyword evidence="2 5" id="KW-0808">Transferase</keyword>
<keyword evidence="1 5" id="KW-0489">Methyltransferase</keyword>
<comment type="catalytic activity">
    <reaction evidence="7">
        <text>a 2'-deoxycytidine in DNA + S-adenosyl-L-methionine = a 5-methyl-2'-deoxycytidine in DNA + S-adenosyl-L-homocysteine + H(+)</text>
        <dbReference type="Rhea" id="RHEA:13681"/>
        <dbReference type="Rhea" id="RHEA-COMP:11369"/>
        <dbReference type="Rhea" id="RHEA-COMP:11370"/>
        <dbReference type="ChEBI" id="CHEBI:15378"/>
        <dbReference type="ChEBI" id="CHEBI:57856"/>
        <dbReference type="ChEBI" id="CHEBI:59789"/>
        <dbReference type="ChEBI" id="CHEBI:85452"/>
        <dbReference type="ChEBI" id="CHEBI:85454"/>
        <dbReference type="EC" id="2.1.1.37"/>
    </reaction>
</comment>
<dbReference type="Pfam" id="PF00145">
    <property type="entry name" value="DNA_methylase"/>
    <property type="match status" value="1"/>
</dbReference>